<dbReference type="PANTHER" id="PTHR21064:SF6">
    <property type="entry name" value="AMINOGLYCOSIDE PHOSPHOTRANSFERASE DOMAIN-CONTAINING PROTEIN"/>
    <property type="match status" value="1"/>
</dbReference>
<dbReference type="Gene3D" id="3.90.1200.10">
    <property type="match status" value="1"/>
</dbReference>
<accession>A0A5D0CX20</accession>
<gene>
    <name evidence="3" type="ORF">FRY98_12380</name>
</gene>
<evidence type="ECO:0000259" key="2">
    <source>
        <dbReference type="Pfam" id="PF01636"/>
    </source>
</evidence>
<reference evidence="3 4" key="1">
    <citation type="submission" date="2019-08" db="EMBL/GenBank/DDBJ databases">
        <title>Genome sequencing of Paenibacillus faecis DSM 23593(T).</title>
        <authorList>
            <person name="Kook J.-K."/>
            <person name="Park S.-N."/>
            <person name="Lim Y.K."/>
        </authorList>
    </citation>
    <scope>NUCLEOTIDE SEQUENCE [LARGE SCALE GENOMIC DNA]</scope>
    <source>
        <strain evidence="3 4">DSM 23593</strain>
    </source>
</reference>
<dbReference type="GO" id="GO:0019202">
    <property type="term" value="F:amino acid kinase activity"/>
    <property type="evidence" value="ECO:0007669"/>
    <property type="project" value="TreeGrafter"/>
</dbReference>
<dbReference type="RefSeq" id="WP_148452131.1">
    <property type="nucleotide sequence ID" value="NZ_VSDO01000002.1"/>
</dbReference>
<feature type="domain" description="Aminoglycoside phosphotransferase" evidence="2">
    <location>
        <begin position="17"/>
        <end position="261"/>
    </location>
</feature>
<evidence type="ECO:0000313" key="4">
    <source>
        <dbReference type="Proteomes" id="UP000325218"/>
    </source>
</evidence>
<comment type="similarity">
    <text evidence="1">Belongs to the pseudomonas-type ThrB family.</text>
</comment>
<dbReference type="SUPFAM" id="SSF56112">
    <property type="entry name" value="Protein kinase-like (PK-like)"/>
    <property type="match status" value="1"/>
</dbReference>
<proteinExistence type="inferred from homology"/>
<keyword evidence="4" id="KW-1185">Reference proteome</keyword>
<name>A0A5D0CX20_9BACL</name>
<dbReference type="EMBL" id="VSDO01000002">
    <property type="protein sequence ID" value="TYA13447.1"/>
    <property type="molecule type" value="Genomic_DNA"/>
</dbReference>
<organism evidence="3 4">
    <name type="scientific">Paenibacillus faecis</name>
    <dbReference type="NCBI Taxonomy" id="862114"/>
    <lineage>
        <taxon>Bacteria</taxon>
        <taxon>Bacillati</taxon>
        <taxon>Bacillota</taxon>
        <taxon>Bacilli</taxon>
        <taxon>Bacillales</taxon>
        <taxon>Paenibacillaceae</taxon>
        <taxon>Paenibacillus</taxon>
    </lineage>
</organism>
<keyword evidence="3" id="KW-0808">Transferase</keyword>
<dbReference type="OrthoDB" id="156345at2"/>
<dbReference type="PANTHER" id="PTHR21064">
    <property type="entry name" value="AMINOGLYCOSIDE PHOSPHOTRANSFERASE DOMAIN-CONTAINING PROTEIN-RELATED"/>
    <property type="match status" value="1"/>
</dbReference>
<dbReference type="InterPro" id="IPR050249">
    <property type="entry name" value="Pseudomonas-type_ThrB"/>
</dbReference>
<dbReference type="Pfam" id="PF01636">
    <property type="entry name" value="APH"/>
    <property type="match status" value="1"/>
</dbReference>
<evidence type="ECO:0000256" key="1">
    <source>
        <dbReference type="ARBA" id="ARBA00038240"/>
    </source>
</evidence>
<dbReference type="Proteomes" id="UP000325218">
    <property type="component" value="Unassembled WGS sequence"/>
</dbReference>
<dbReference type="InterPro" id="IPR011009">
    <property type="entry name" value="Kinase-like_dom_sf"/>
</dbReference>
<sequence length="337" mass="38688">MSDETVKQYWPDWNGTVKEGDSGWNNTTRYVENKGLSCVLRIYETHRDRDKIEFEHNLLMHLQKFPLNFKVPVPVRTPEGETIIALEDGTGRYACLFEYIEGVRPEEGRFHAAYSFGQAAAELTLALAAVQMEQPPAYRPYYELRQAYPACSYEAVRDFCGSPPKAFRELKPSLLVLGEAYEELCDRLPELRRLPHQLVHGDLNPSNLLVDEERTENVTALLDFEFCTRDVRAMEAAVAISDLLGYDGKRMNILRFCDGYGARLRLIPEEISAIPLLLRLRKVDVFLHFMSRFLKGTDGPQVLRSQVQTLSAGLEALKQDEIWIREILREHLLDHLA</sequence>
<evidence type="ECO:0000313" key="3">
    <source>
        <dbReference type="EMBL" id="TYA13447.1"/>
    </source>
</evidence>
<protein>
    <submittedName>
        <fullName evidence="3">Phosphotransferase</fullName>
    </submittedName>
</protein>
<dbReference type="Gene3D" id="3.30.200.20">
    <property type="entry name" value="Phosphorylase Kinase, domain 1"/>
    <property type="match status" value="1"/>
</dbReference>
<dbReference type="AlphaFoldDB" id="A0A5D0CX20"/>
<dbReference type="InterPro" id="IPR002575">
    <property type="entry name" value="Aminoglycoside_PTrfase"/>
</dbReference>
<comment type="caution">
    <text evidence="3">The sequence shown here is derived from an EMBL/GenBank/DDBJ whole genome shotgun (WGS) entry which is preliminary data.</text>
</comment>